<dbReference type="PROSITE" id="PS50887">
    <property type="entry name" value="GGDEF"/>
    <property type="match status" value="1"/>
</dbReference>
<gene>
    <name evidence="3" type="ORF">AUJ77_02395</name>
</gene>
<dbReference type="Gene3D" id="3.30.70.270">
    <property type="match status" value="1"/>
</dbReference>
<sequence length="192" mass="22305">MNKKTCEYQILATRLQVENLRLYRKLTELTEELQKARETDIMTGLANKKRLMREIEHHLGLYKRSGMHFSIVFIDIDNFKKENDKDHTRGDRLIIEFADFLSVCVRSSDIIARFGGDEFCILIPGTHHEAVSVCKKIEHQLSKFWFDKQGTLTYLCASWGVASTSEGIQGGVEELLQVADRRQIEQKRNKKK</sequence>
<reference evidence="3 4" key="1">
    <citation type="journal article" date="2016" name="Environ. Microbiol.">
        <title>Genomic resolution of a cold subsurface aquifer community provides metabolic insights for novel microbes adapted to high CO concentrations.</title>
        <authorList>
            <person name="Probst A.J."/>
            <person name="Castelle C.J."/>
            <person name="Singh A."/>
            <person name="Brown C.T."/>
            <person name="Anantharaman K."/>
            <person name="Sharon I."/>
            <person name="Hug L.A."/>
            <person name="Burstein D."/>
            <person name="Emerson J.B."/>
            <person name="Thomas B.C."/>
            <person name="Banfield J.F."/>
        </authorList>
    </citation>
    <scope>NUCLEOTIDE SEQUENCE [LARGE SCALE GENOMIC DNA]</scope>
    <source>
        <strain evidence="3">CG1_02_43_90</strain>
    </source>
</reference>
<comment type="caution">
    <text evidence="3">The sequence shown here is derived from an EMBL/GenBank/DDBJ whole genome shotgun (WGS) entry which is preliminary data.</text>
</comment>
<accession>A0A1J4V0G9</accession>
<proteinExistence type="predicted"/>
<dbReference type="InterPro" id="IPR000160">
    <property type="entry name" value="GGDEF_dom"/>
</dbReference>
<dbReference type="SMART" id="SM00267">
    <property type="entry name" value="GGDEF"/>
    <property type="match status" value="1"/>
</dbReference>
<evidence type="ECO:0000259" key="2">
    <source>
        <dbReference type="PROSITE" id="PS50887"/>
    </source>
</evidence>
<dbReference type="NCBIfam" id="TIGR00254">
    <property type="entry name" value="GGDEF"/>
    <property type="match status" value="1"/>
</dbReference>
<evidence type="ECO:0000313" key="4">
    <source>
        <dbReference type="Proteomes" id="UP000181992"/>
    </source>
</evidence>
<dbReference type="SUPFAM" id="SSF55073">
    <property type="entry name" value="Nucleotide cyclase"/>
    <property type="match status" value="1"/>
</dbReference>
<organism evidence="3 4">
    <name type="scientific">Candidatus Nomurabacteria bacterium CG1_02_43_90</name>
    <dbReference type="NCBI Taxonomy" id="1805281"/>
    <lineage>
        <taxon>Bacteria</taxon>
        <taxon>Candidatus Nomuraibacteriota</taxon>
    </lineage>
</organism>
<dbReference type="InterPro" id="IPR029787">
    <property type="entry name" value="Nucleotide_cyclase"/>
</dbReference>
<feature type="domain" description="GGDEF" evidence="2">
    <location>
        <begin position="67"/>
        <end position="192"/>
    </location>
</feature>
<dbReference type="InterPro" id="IPR043128">
    <property type="entry name" value="Rev_trsase/Diguanyl_cyclase"/>
</dbReference>
<dbReference type="EMBL" id="MNVN01000015">
    <property type="protein sequence ID" value="OIO30636.1"/>
    <property type="molecule type" value="Genomic_DNA"/>
</dbReference>
<dbReference type="InterPro" id="IPR050469">
    <property type="entry name" value="Diguanylate_Cyclase"/>
</dbReference>
<dbReference type="STRING" id="1805281.AUJ77_02395"/>
<dbReference type="GO" id="GO:0052621">
    <property type="term" value="F:diguanylate cyclase activity"/>
    <property type="evidence" value="ECO:0007669"/>
    <property type="project" value="TreeGrafter"/>
</dbReference>
<dbReference type="AlphaFoldDB" id="A0A1J4V0G9"/>
<protein>
    <recommendedName>
        <fullName evidence="2">GGDEF domain-containing protein</fullName>
    </recommendedName>
</protein>
<evidence type="ECO:0000313" key="3">
    <source>
        <dbReference type="EMBL" id="OIO30636.1"/>
    </source>
</evidence>
<feature type="coiled-coil region" evidence="1">
    <location>
        <begin position="12"/>
        <end position="39"/>
    </location>
</feature>
<dbReference type="PANTHER" id="PTHR45138:SF9">
    <property type="entry name" value="DIGUANYLATE CYCLASE DGCM-RELATED"/>
    <property type="match status" value="1"/>
</dbReference>
<dbReference type="PANTHER" id="PTHR45138">
    <property type="entry name" value="REGULATORY COMPONENTS OF SENSORY TRANSDUCTION SYSTEM"/>
    <property type="match status" value="1"/>
</dbReference>
<dbReference type="CDD" id="cd01949">
    <property type="entry name" value="GGDEF"/>
    <property type="match status" value="1"/>
</dbReference>
<dbReference type="Proteomes" id="UP000181992">
    <property type="component" value="Unassembled WGS sequence"/>
</dbReference>
<evidence type="ECO:0000256" key="1">
    <source>
        <dbReference type="SAM" id="Coils"/>
    </source>
</evidence>
<keyword evidence="1" id="KW-0175">Coiled coil</keyword>
<name>A0A1J4V0G9_9BACT</name>
<dbReference type="Pfam" id="PF00990">
    <property type="entry name" value="GGDEF"/>
    <property type="match status" value="1"/>
</dbReference>